<evidence type="ECO:0000256" key="4">
    <source>
        <dbReference type="ARBA" id="ARBA00022679"/>
    </source>
</evidence>
<evidence type="ECO:0000256" key="5">
    <source>
        <dbReference type="ARBA" id="ARBA00023136"/>
    </source>
</evidence>
<dbReference type="PANTHER" id="PTHR43646:SF2">
    <property type="entry name" value="GLYCOSYLTRANSFERASE 2-LIKE DOMAIN-CONTAINING PROTEIN"/>
    <property type="match status" value="1"/>
</dbReference>
<organism evidence="8">
    <name type="scientific">hydrothermal vent metagenome</name>
    <dbReference type="NCBI Taxonomy" id="652676"/>
    <lineage>
        <taxon>unclassified sequences</taxon>
        <taxon>metagenomes</taxon>
        <taxon>ecological metagenomes</taxon>
    </lineage>
</organism>
<accession>A0A3B1CNF2</accession>
<dbReference type="PANTHER" id="PTHR43646">
    <property type="entry name" value="GLYCOSYLTRANSFERASE"/>
    <property type="match status" value="1"/>
</dbReference>
<reference evidence="8" key="1">
    <citation type="submission" date="2018-06" db="EMBL/GenBank/DDBJ databases">
        <authorList>
            <person name="Zhirakovskaya E."/>
        </authorList>
    </citation>
    <scope>NUCLEOTIDE SEQUENCE</scope>
</reference>
<dbReference type="InterPro" id="IPR029044">
    <property type="entry name" value="Nucleotide-diphossugar_trans"/>
</dbReference>
<keyword evidence="4" id="KW-0808">Transferase</keyword>
<evidence type="ECO:0000259" key="7">
    <source>
        <dbReference type="Pfam" id="PF00535"/>
    </source>
</evidence>
<dbReference type="Gene3D" id="3.90.550.10">
    <property type="entry name" value="Spore Coat Polysaccharide Biosynthesis Protein SpsA, Chain A"/>
    <property type="match status" value="1"/>
</dbReference>
<keyword evidence="5 6" id="KW-0472">Membrane</keyword>
<dbReference type="GO" id="GO:0016757">
    <property type="term" value="F:glycosyltransferase activity"/>
    <property type="evidence" value="ECO:0007669"/>
    <property type="project" value="UniProtKB-KW"/>
</dbReference>
<sequence>MQSPKKTQATKSPHYSVIIPAYNEEKCLPQTLQSLKDVMDTINFPGEIIVVDNNSSDHTAEIAKIHGARLTFEAINQISRARNAGARIALSEYLIFLDADTRISEALLRTALKNLEQGHCGGGTTITFDRPTGPYARLVLGAWTAISVYFKLAAGSFIYCRRDAFEQIGGFSEKLYAAEEIRLSSDLKKWGKIHKQSFKMITDAPVITSARKLDKPFRTFLATLTCLFFPFLVYSKTLCWYWYKRD</sequence>
<dbReference type="AlphaFoldDB" id="A0A3B1CNF2"/>
<name>A0A3B1CNF2_9ZZZZ</name>
<keyword evidence="3" id="KW-0328">Glycosyltransferase</keyword>
<dbReference type="SUPFAM" id="SSF53448">
    <property type="entry name" value="Nucleotide-diphospho-sugar transferases"/>
    <property type="match status" value="1"/>
</dbReference>
<feature type="domain" description="Glycosyltransferase 2-like" evidence="7">
    <location>
        <begin position="16"/>
        <end position="119"/>
    </location>
</feature>
<feature type="transmembrane region" description="Helical" evidence="6">
    <location>
        <begin position="220"/>
        <end position="243"/>
    </location>
</feature>
<keyword evidence="6" id="KW-1133">Transmembrane helix</keyword>
<evidence type="ECO:0000313" key="8">
    <source>
        <dbReference type="EMBL" id="VAX32066.1"/>
    </source>
</evidence>
<protein>
    <recommendedName>
        <fullName evidence="7">Glycosyltransferase 2-like domain-containing protein</fullName>
    </recommendedName>
</protein>
<dbReference type="GO" id="GO:0005886">
    <property type="term" value="C:plasma membrane"/>
    <property type="evidence" value="ECO:0007669"/>
    <property type="project" value="UniProtKB-SubCell"/>
</dbReference>
<evidence type="ECO:0000256" key="3">
    <source>
        <dbReference type="ARBA" id="ARBA00022676"/>
    </source>
</evidence>
<evidence type="ECO:0000256" key="1">
    <source>
        <dbReference type="ARBA" id="ARBA00004236"/>
    </source>
</evidence>
<keyword evidence="6" id="KW-0812">Transmembrane</keyword>
<evidence type="ECO:0000256" key="6">
    <source>
        <dbReference type="SAM" id="Phobius"/>
    </source>
</evidence>
<evidence type="ECO:0000256" key="2">
    <source>
        <dbReference type="ARBA" id="ARBA00022475"/>
    </source>
</evidence>
<dbReference type="EMBL" id="UOGF01000081">
    <property type="protein sequence ID" value="VAX32066.1"/>
    <property type="molecule type" value="Genomic_DNA"/>
</dbReference>
<comment type="subcellular location">
    <subcellularLocation>
        <location evidence="1">Cell membrane</location>
    </subcellularLocation>
</comment>
<dbReference type="InterPro" id="IPR001173">
    <property type="entry name" value="Glyco_trans_2-like"/>
</dbReference>
<keyword evidence="2" id="KW-1003">Cell membrane</keyword>
<dbReference type="Pfam" id="PF00535">
    <property type="entry name" value="Glycos_transf_2"/>
    <property type="match status" value="1"/>
</dbReference>
<gene>
    <name evidence="8" type="ORF">MNBD_NITROSPIRAE01-1881</name>
</gene>
<proteinExistence type="predicted"/>